<sequence>MSSSEPSLNGVAITNLPSVTKSTVSVSLTTLNSFSKSRGKIILKLQAYSLKRKPFRRSNLKNISGHILIRVESLTAKKTVPRNWRFLLKQYRWHVARGFRTL</sequence>
<gene>
    <name evidence="1" type="ORF">VNO77_24799</name>
</gene>
<organism evidence="1 2">
    <name type="scientific">Canavalia gladiata</name>
    <name type="common">Sword bean</name>
    <name type="synonym">Dolichos gladiatus</name>
    <dbReference type="NCBI Taxonomy" id="3824"/>
    <lineage>
        <taxon>Eukaryota</taxon>
        <taxon>Viridiplantae</taxon>
        <taxon>Streptophyta</taxon>
        <taxon>Embryophyta</taxon>
        <taxon>Tracheophyta</taxon>
        <taxon>Spermatophyta</taxon>
        <taxon>Magnoliopsida</taxon>
        <taxon>eudicotyledons</taxon>
        <taxon>Gunneridae</taxon>
        <taxon>Pentapetalae</taxon>
        <taxon>rosids</taxon>
        <taxon>fabids</taxon>
        <taxon>Fabales</taxon>
        <taxon>Fabaceae</taxon>
        <taxon>Papilionoideae</taxon>
        <taxon>50 kb inversion clade</taxon>
        <taxon>NPAAA clade</taxon>
        <taxon>indigoferoid/millettioid clade</taxon>
        <taxon>Phaseoleae</taxon>
        <taxon>Canavalia</taxon>
    </lineage>
</organism>
<comment type="caution">
    <text evidence="1">The sequence shown here is derived from an EMBL/GenBank/DDBJ whole genome shotgun (WGS) entry which is preliminary data.</text>
</comment>
<protein>
    <submittedName>
        <fullName evidence="1">Uncharacterized protein</fullName>
    </submittedName>
</protein>
<name>A0AAN9QCY5_CANGL</name>
<accession>A0AAN9QCY5</accession>
<dbReference type="EMBL" id="JAYMYQ010000005">
    <property type="protein sequence ID" value="KAK7330602.1"/>
    <property type="molecule type" value="Genomic_DNA"/>
</dbReference>
<evidence type="ECO:0000313" key="2">
    <source>
        <dbReference type="Proteomes" id="UP001367508"/>
    </source>
</evidence>
<keyword evidence="2" id="KW-1185">Reference proteome</keyword>
<dbReference type="Proteomes" id="UP001367508">
    <property type="component" value="Unassembled WGS sequence"/>
</dbReference>
<reference evidence="1 2" key="1">
    <citation type="submission" date="2024-01" db="EMBL/GenBank/DDBJ databases">
        <title>The genomes of 5 underutilized Papilionoideae crops provide insights into root nodulation and disease resistanc.</title>
        <authorList>
            <person name="Jiang F."/>
        </authorList>
    </citation>
    <scope>NUCLEOTIDE SEQUENCE [LARGE SCALE GENOMIC DNA]</scope>
    <source>
        <strain evidence="1">LVBAO_FW01</strain>
        <tissue evidence="1">Leaves</tissue>
    </source>
</reference>
<evidence type="ECO:0000313" key="1">
    <source>
        <dbReference type="EMBL" id="KAK7330602.1"/>
    </source>
</evidence>
<dbReference type="AlphaFoldDB" id="A0AAN9QCY5"/>
<proteinExistence type="predicted"/>